<reference evidence="1" key="1">
    <citation type="submission" date="2014-09" db="EMBL/GenBank/DDBJ databases">
        <authorList>
            <person name="Magalhaes I.L.F."/>
            <person name="Oliveira U."/>
            <person name="Santos F.R."/>
            <person name="Vidigal T.H.D.A."/>
            <person name="Brescovit A.D."/>
            <person name="Santos A.J."/>
        </authorList>
    </citation>
    <scope>NUCLEOTIDE SEQUENCE</scope>
    <source>
        <tissue evidence="1">Shoot tissue taken approximately 20 cm above the soil surface</tissue>
    </source>
</reference>
<reference evidence="1" key="2">
    <citation type="journal article" date="2015" name="Data Brief">
        <title>Shoot transcriptome of the giant reed, Arundo donax.</title>
        <authorList>
            <person name="Barrero R.A."/>
            <person name="Guerrero F.D."/>
            <person name="Moolhuijzen P."/>
            <person name="Goolsby J.A."/>
            <person name="Tidwell J."/>
            <person name="Bellgard S.E."/>
            <person name="Bellgard M.I."/>
        </authorList>
    </citation>
    <scope>NUCLEOTIDE SEQUENCE</scope>
    <source>
        <tissue evidence="1">Shoot tissue taken approximately 20 cm above the soil surface</tissue>
    </source>
</reference>
<name>A0A0A9ARV7_ARUDO</name>
<sequence length="31" mass="3679">MTTRIHELNFNLKLRITMTHIPELNSESLLL</sequence>
<accession>A0A0A9ARV7</accession>
<dbReference type="AlphaFoldDB" id="A0A0A9ARV7"/>
<evidence type="ECO:0000313" key="1">
    <source>
        <dbReference type="EMBL" id="JAD51600.1"/>
    </source>
</evidence>
<protein>
    <submittedName>
        <fullName evidence="1">Uncharacterized protein</fullName>
    </submittedName>
</protein>
<proteinExistence type="predicted"/>
<dbReference type="EMBL" id="GBRH01246295">
    <property type="protein sequence ID" value="JAD51600.1"/>
    <property type="molecule type" value="Transcribed_RNA"/>
</dbReference>
<organism evidence="1">
    <name type="scientific">Arundo donax</name>
    <name type="common">Giant reed</name>
    <name type="synonym">Donax arundinaceus</name>
    <dbReference type="NCBI Taxonomy" id="35708"/>
    <lineage>
        <taxon>Eukaryota</taxon>
        <taxon>Viridiplantae</taxon>
        <taxon>Streptophyta</taxon>
        <taxon>Embryophyta</taxon>
        <taxon>Tracheophyta</taxon>
        <taxon>Spermatophyta</taxon>
        <taxon>Magnoliopsida</taxon>
        <taxon>Liliopsida</taxon>
        <taxon>Poales</taxon>
        <taxon>Poaceae</taxon>
        <taxon>PACMAD clade</taxon>
        <taxon>Arundinoideae</taxon>
        <taxon>Arundineae</taxon>
        <taxon>Arundo</taxon>
    </lineage>
</organism>